<dbReference type="PANTHER" id="PTHR44013">
    <property type="entry name" value="ZINC-TYPE ALCOHOL DEHYDROGENASE-LIKE PROTEIN C16A3.02C"/>
    <property type="match status" value="1"/>
</dbReference>
<reference evidence="2 3" key="1">
    <citation type="submission" date="2018-06" db="EMBL/GenBank/DDBJ databases">
        <authorList>
            <consortium name="Pathogen Informatics"/>
            <person name="Doyle S."/>
        </authorList>
    </citation>
    <scope>NUCLEOTIDE SEQUENCE [LARGE SCALE GENOMIC DNA]</scope>
    <source>
        <strain evidence="2 3">NCTC13645</strain>
    </source>
</reference>
<name>A0A380PAR4_WEIVI</name>
<accession>A0A380PAR4</accession>
<dbReference type="PANTHER" id="PTHR44013:SF1">
    <property type="entry name" value="ZINC-TYPE ALCOHOL DEHYDROGENASE-LIKE PROTEIN C16A3.02C"/>
    <property type="match status" value="1"/>
</dbReference>
<dbReference type="Proteomes" id="UP000254621">
    <property type="component" value="Unassembled WGS sequence"/>
</dbReference>
<dbReference type="GO" id="GO:0008270">
    <property type="term" value="F:zinc ion binding"/>
    <property type="evidence" value="ECO:0007669"/>
    <property type="project" value="InterPro"/>
</dbReference>
<dbReference type="Gene3D" id="3.40.50.720">
    <property type="entry name" value="NAD(P)-binding Rossmann-like Domain"/>
    <property type="match status" value="1"/>
</dbReference>
<dbReference type="PROSITE" id="PS01162">
    <property type="entry name" value="QOR_ZETA_CRYSTAL"/>
    <property type="match status" value="1"/>
</dbReference>
<gene>
    <name evidence="2" type="ORF">NCTC13645_02789</name>
</gene>
<dbReference type="EMBL" id="UHIV01000009">
    <property type="protein sequence ID" value="SUP61622.1"/>
    <property type="molecule type" value="Genomic_DNA"/>
</dbReference>
<dbReference type="Pfam" id="PF00107">
    <property type="entry name" value="ADH_zinc_N"/>
    <property type="match status" value="1"/>
</dbReference>
<proteinExistence type="predicted"/>
<dbReference type="GO" id="GO:0016491">
    <property type="term" value="F:oxidoreductase activity"/>
    <property type="evidence" value="ECO:0007669"/>
    <property type="project" value="InterPro"/>
</dbReference>
<dbReference type="AlphaFoldDB" id="A0A380PAR4"/>
<dbReference type="InterPro" id="IPR013149">
    <property type="entry name" value="ADH-like_C"/>
</dbReference>
<organism evidence="2 3">
    <name type="scientific">Weissella viridescens</name>
    <name type="common">Lactobacillus viridescens</name>
    <dbReference type="NCBI Taxonomy" id="1629"/>
    <lineage>
        <taxon>Bacteria</taxon>
        <taxon>Bacillati</taxon>
        <taxon>Bacillota</taxon>
        <taxon>Bacilli</taxon>
        <taxon>Lactobacillales</taxon>
        <taxon>Lactobacillaceae</taxon>
        <taxon>Weissella</taxon>
    </lineage>
</organism>
<protein>
    <submittedName>
        <fullName evidence="2">Zinc-type alcohol dehydrogenase-like protein SA1988</fullName>
    </submittedName>
</protein>
<feature type="domain" description="Alcohol dehydrogenase-like C-terminal" evidence="1">
    <location>
        <begin position="21"/>
        <end position="80"/>
    </location>
</feature>
<dbReference type="InterPro" id="IPR036291">
    <property type="entry name" value="NAD(P)-bd_dom_sf"/>
</dbReference>
<dbReference type="InterPro" id="IPR002364">
    <property type="entry name" value="Quin_OxRdtase/zeta-crystal_CS"/>
</dbReference>
<evidence type="ECO:0000259" key="1">
    <source>
        <dbReference type="Pfam" id="PF00107"/>
    </source>
</evidence>
<sequence length="80" mass="8562">MHLDFTSHQGESILIINGSGGVGSMAVQLAKLAGLTVIATASKPASIDWVNQLGTDYVVDHHQDLVKQVRALGFKNVDYI</sequence>
<dbReference type="SUPFAM" id="SSF51735">
    <property type="entry name" value="NAD(P)-binding Rossmann-fold domains"/>
    <property type="match status" value="1"/>
</dbReference>
<evidence type="ECO:0000313" key="3">
    <source>
        <dbReference type="Proteomes" id="UP000254621"/>
    </source>
</evidence>
<evidence type="ECO:0000313" key="2">
    <source>
        <dbReference type="EMBL" id="SUP61622.1"/>
    </source>
</evidence>
<dbReference type="InterPro" id="IPR052733">
    <property type="entry name" value="Chloroplast_QOR"/>
</dbReference>